<evidence type="ECO:0000313" key="14">
    <source>
        <dbReference type="Proteomes" id="UP000233458"/>
    </source>
</evidence>
<dbReference type="PANTHER" id="PTHR12589">
    <property type="entry name" value="PYRUVOYL TETRAHYDROBIOPTERIN SYNTHASE"/>
    <property type="match status" value="1"/>
</dbReference>
<keyword evidence="14" id="KW-1185">Reference proteome</keyword>
<evidence type="ECO:0000313" key="15">
    <source>
        <dbReference type="Proteomes" id="UP000233597"/>
    </source>
</evidence>
<comment type="similarity">
    <text evidence="3 9">Belongs to the PTPS family. QueD subfamily.</text>
</comment>
<dbReference type="AlphaFoldDB" id="A0A2N3KRK9"/>
<evidence type="ECO:0000256" key="9">
    <source>
        <dbReference type="PIRNR" id="PIRNR006113"/>
    </source>
</evidence>
<feature type="binding site" evidence="11">
    <location>
        <position position="31"/>
    </location>
    <ligand>
        <name>Zn(2+)</name>
        <dbReference type="ChEBI" id="CHEBI:29105"/>
    </ligand>
</feature>
<comment type="function">
    <text evidence="1">Catalyzes the conversion of 7,8-dihydroneopterin triphosphate (H2NTP) to 6-carboxy-5,6,7,8-tetrahydropterin (CPH4) and acetaldehyde.</text>
</comment>
<dbReference type="Proteomes" id="UP000233597">
    <property type="component" value="Unassembled WGS sequence"/>
</dbReference>
<evidence type="ECO:0000313" key="12">
    <source>
        <dbReference type="EMBL" id="AUG53657.1"/>
    </source>
</evidence>
<evidence type="ECO:0000256" key="1">
    <source>
        <dbReference type="ARBA" id="ARBA00002285"/>
    </source>
</evidence>
<keyword evidence="9" id="KW-0671">Queuosine biosynthesis</keyword>
<keyword evidence="7 9" id="KW-0456">Lyase</keyword>
<evidence type="ECO:0000256" key="3">
    <source>
        <dbReference type="ARBA" id="ARBA00008900"/>
    </source>
</evidence>
<keyword evidence="6 9" id="KW-0862">Zinc</keyword>
<dbReference type="EC" id="4.-.-.-" evidence="9"/>
<feature type="active site" description="Proton acceptor" evidence="10">
    <location>
        <position position="25"/>
    </location>
</feature>
<evidence type="ECO:0000256" key="2">
    <source>
        <dbReference type="ARBA" id="ARBA00005061"/>
    </source>
</evidence>
<comment type="cofactor">
    <cofactor evidence="9 11">
        <name>Zn(2+)</name>
        <dbReference type="ChEBI" id="CHEBI:29105"/>
    </cofactor>
    <text evidence="9 11">Binds 1 zinc ion per subunit.</text>
</comment>
<evidence type="ECO:0000256" key="5">
    <source>
        <dbReference type="ARBA" id="ARBA00022723"/>
    </source>
</evidence>
<dbReference type="InterPro" id="IPR007115">
    <property type="entry name" value="6-PTP_synth/QueD"/>
</dbReference>
<reference evidence="13 15" key="1">
    <citation type="submission" date="2017-09" db="EMBL/GenBank/DDBJ databases">
        <title>Biodiversity and function of Thalassospira species in the particle-attached aromatic-hydrocarbon-degrading consortia from the surface seawater of the South China Sea.</title>
        <authorList>
            <person name="Dong C."/>
            <person name="Liu R."/>
            <person name="Shao Z."/>
        </authorList>
    </citation>
    <scope>NUCLEOTIDE SEQUENCE [LARGE SCALE GENOMIC DNA]</scope>
    <source>
        <strain evidence="13 15">CSC1P2</strain>
    </source>
</reference>
<dbReference type="PIRSF" id="PIRSF006113">
    <property type="entry name" value="PTP_synth"/>
    <property type="match status" value="1"/>
</dbReference>
<feature type="binding site" evidence="11">
    <location>
        <position position="29"/>
    </location>
    <ligand>
        <name>Zn(2+)</name>
        <dbReference type="ChEBI" id="CHEBI:29105"/>
    </ligand>
</feature>
<feature type="binding site" evidence="11">
    <location>
        <position position="14"/>
    </location>
    <ligand>
        <name>Zn(2+)</name>
        <dbReference type="ChEBI" id="CHEBI:29105"/>
    </ligand>
</feature>
<feature type="active site" description="Charge relay system" evidence="10">
    <location>
        <position position="69"/>
    </location>
</feature>
<dbReference type="KEGG" id="thac:CSC3H3_13745"/>
<evidence type="ECO:0000256" key="11">
    <source>
        <dbReference type="PIRSR" id="PIRSR006113-2"/>
    </source>
</evidence>
<dbReference type="RefSeq" id="WP_101268372.1">
    <property type="nucleotide sequence ID" value="NZ_CP024199.1"/>
</dbReference>
<evidence type="ECO:0000256" key="6">
    <source>
        <dbReference type="ARBA" id="ARBA00022833"/>
    </source>
</evidence>
<protein>
    <recommendedName>
        <fullName evidence="4 9">6-carboxy-5,6,7,8-tetrahydropterin synthase</fullName>
        <ecNumber evidence="9">4.-.-.-</ecNumber>
    </recommendedName>
</protein>
<dbReference type="InterPro" id="IPR038418">
    <property type="entry name" value="6-PTP_synth/QueD_sf"/>
</dbReference>
<comment type="pathway">
    <text evidence="2 9">Purine metabolism; 7-cyano-7-deazaguanine biosynthesis.</text>
</comment>
<name>A0A2N3KRK9_9PROT</name>
<comment type="catalytic activity">
    <reaction evidence="8 9">
        <text>7,8-dihydroneopterin 3'-triphosphate + H2O = 6-carboxy-5,6,7,8-tetrahydropterin + triphosphate + acetaldehyde + 2 H(+)</text>
        <dbReference type="Rhea" id="RHEA:27966"/>
        <dbReference type="ChEBI" id="CHEBI:15343"/>
        <dbReference type="ChEBI" id="CHEBI:15377"/>
        <dbReference type="ChEBI" id="CHEBI:15378"/>
        <dbReference type="ChEBI" id="CHEBI:18036"/>
        <dbReference type="ChEBI" id="CHEBI:58462"/>
        <dbReference type="ChEBI" id="CHEBI:61032"/>
        <dbReference type="EC" id="4.1.2.50"/>
    </reaction>
</comment>
<reference evidence="12 14" key="2">
    <citation type="submission" date="2017-10" db="EMBL/GenBank/DDBJ databases">
        <title>Biodiversity and function of Thalassospira species in the particle-attached aromatic-hydrocarbon-degrading consortia from the surface seawater of the China South Sea.</title>
        <authorList>
            <person name="Dong C."/>
            <person name="Liu R."/>
            <person name="Shao Z."/>
        </authorList>
    </citation>
    <scope>NUCLEOTIDE SEQUENCE [LARGE SCALE GENOMIC DNA]</scope>
    <source>
        <strain evidence="12 14">CSC3H3</strain>
    </source>
</reference>
<dbReference type="PANTHER" id="PTHR12589:SF7">
    <property type="entry name" value="6-PYRUVOYL TETRAHYDROBIOPTERIN SYNTHASE"/>
    <property type="match status" value="1"/>
</dbReference>
<evidence type="ECO:0000256" key="8">
    <source>
        <dbReference type="ARBA" id="ARBA00048807"/>
    </source>
</evidence>
<dbReference type="NCBIfam" id="TIGR03367">
    <property type="entry name" value="queuosine_QueD"/>
    <property type="match status" value="1"/>
</dbReference>
<evidence type="ECO:0000313" key="13">
    <source>
        <dbReference type="EMBL" id="PKR53192.1"/>
    </source>
</evidence>
<sequence length="118" mass="13793">MFRITKQFAFSASHVLGGLSPDHPCSRLHGHNYVVEVELQAETLDSRGFVRDYRELSPLKHLIDDEFDHRHLNDVFGHDHATAENLAKFFYDWAKDRWPEVSAVRVSETPKTWAEYRP</sequence>
<dbReference type="SUPFAM" id="SSF55620">
    <property type="entry name" value="Tetrahydrobiopterin biosynthesis enzymes-like"/>
    <property type="match status" value="1"/>
</dbReference>
<dbReference type="GO" id="GO:0008616">
    <property type="term" value="P:tRNA queuosine(34) biosynthetic process"/>
    <property type="evidence" value="ECO:0007669"/>
    <property type="project" value="UniProtKB-KW"/>
</dbReference>
<dbReference type="GO" id="GO:0046872">
    <property type="term" value="F:metal ion binding"/>
    <property type="evidence" value="ECO:0007669"/>
    <property type="project" value="UniProtKB-KW"/>
</dbReference>
<dbReference type="Gene3D" id="3.30.479.10">
    <property type="entry name" value="6-pyruvoyl tetrahydropterin synthase/QueD"/>
    <property type="match status" value="1"/>
</dbReference>
<dbReference type="UniPathway" id="UPA00391"/>
<proteinExistence type="inferred from homology"/>
<evidence type="ECO:0000256" key="10">
    <source>
        <dbReference type="PIRSR" id="PIRSR006113-1"/>
    </source>
</evidence>
<keyword evidence="5 9" id="KW-0479">Metal-binding</keyword>
<dbReference type="EMBL" id="CP024199">
    <property type="protein sequence ID" value="AUG53657.1"/>
    <property type="molecule type" value="Genomic_DNA"/>
</dbReference>
<dbReference type="OrthoDB" id="9804698at2"/>
<accession>A0A2N3KRK9</accession>
<feature type="active site" description="Charge relay system" evidence="10">
    <location>
        <position position="108"/>
    </location>
</feature>
<evidence type="ECO:0000256" key="4">
    <source>
        <dbReference type="ARBA" id="ARBA00018141"/>
    </source>
</evidence>
<dbReference type="EMBL" id="NWTK01000010">
    <property type="protein sequence ID" value="PKR53192.1"/>
    <property type="molecule type" value="Genomic_DNA"/>
</dbReference>
<dbReference type="Pfam" id="PF01242">
    <property type="entry name" value="PTPS"/>
    <property type="match status" value="1"/>
</dbReference>
<evidence type="ECO:0000256" key="7">
    <source>
        <dbReference type="ARBA" id="ARBA00023239"/>
    </source>
</evidence>
<dbReference type="GO" id="GO:0070497">
    <property type="term" value="F:6-carboxytetrahydropterin synthase activity"/>
    <property type="evidence" value="ECO:0007669"/>
    <property type="project" value="UniProtKB-EC"/>
</dbReference>
<gene>
    <name evidence="13" type="primary">queD</name>
    <name evidence="13" type="ORF">COO20_16135</name>
    <name evidence="12" type="ORF">CSC3H3_13745</name>
</gene>
<organism evidence="13 15">
    <name type="scientific">Thalassospira marina</name>
    <dbReference type="NCBI Taxonomy" id="2048283"/>
    <lineage>
        <taxon>Bacteria</taxon>
        <taxon>Pseudomonadati</taxon>
        <taxon>Pseudomonadota</taxon>
        <taxon>Alphaproteobacteria</taxon>
        <taxon>Rhodospirillales</taxon>
        <taxon>Thalassospiraceae</taxon>
        <taxon>Thalassospira</taxon>
    </lineage>
</organism>
<dbReference type="Proteomes" id="UP000233458">
    <property type="component" value="Chromosome"/>
</dbReference>